<name>A0ABN8M0L7_9CNID</name>
<dbReference type="Proteomes" id="UP001159427">
    <property type="component" value="Unassembled WGS sequence"/>
</dbReference>
<proteinExistence type="predicted"/>
<dbReference type="PANTHER" id="PTHR15836:SF4">
    <property type="entry name" value="PERIPHILIN-1"/>
    <property type="match status" value="1"/>
</dbReference>
<keyword evidence="3" id="KW-1185">Reference proteome</keyword>
<dbReference type="InterPro" id="IPR057603">
    <property type="entry name" value="Periphilin-1_C"/>
</dbReference>
<reference evidence="2 3" key="1">
    <citation type="submission" date="2022-05" db="EMBL/GenBank/DDBJ databases">
        <authorList>
            <consortium name="Genoscope - CEA"/>
            <person name="William W."/>
        </authorList>
    </citation>
    <scope>NUCLEOTIDE SEQUENCE [LARGE SCALE GENOMIC DNA]</scope>
</reference>
<evidence type="ECO:0000259" key="1">
    <source>
        <dbReference type="Pfam" id="PF25234"/>
    </source>
</evidence>
<dbReference type="Pfam" id="PF25234">
    <property type="entry name" value="Periphilin_C"/>
    <property type="match status" value="1"/>
</dbReference>
<comment type="caution">
    <text evidence="2">The sequence shown here is derived from an EMBL/GenBank/DDBJ whole genome shotgun (WGS) entry which is preliminary data.</text>
</comment>
<feature type="domain" description="Periphilin-1 C-terminal" evidence="1">
    <location>
        <begin position="34"/>
        <end position="86"/>
    </location>
</feature>
<sequence>LFFSNDRRLEGILENAVRRSLQEMGERCVQELKKEVYKRECQTVINVVKMLVSNDLRLKGILQNAVRRSLQEMGQRCVQELEKEIRPAT</sequence>
<feature type="non-terminal residue" evidence="2">
    <location>
        <position position="1"/>
    </location>
</feature>
<gene>
    <name evidence="2" type="ORF">PEVE_00017676</name>
</gene>
<evidence type="ECO:0000313" key="3">
    <source>
        <dbReference type="Proteomes" id="UP001159427"/>
    </source>
</evidence>
<dbReference type="PANTHER" id="PTHR15836">
    <property type="entry name" value="PERIPHILIN 1"/>
    <property type="match status" value="1"/>
</dbReference>
<dbReference type="InterPro" id="IPR028851">
    <property type="entry name" value="Pphln1"/>
</dbReference>
<accession>A0ABN8M0L7</accession>
<protein>
    <recommendedName>
        <fullName evidence="1">Periphilin-1 C-terminal domain-containing protein</fullName>
    </recommendedName>
</protein>
<organism evidence="2 3">
    <name type="scientific">Porites evermanni</name>
    <dbReference type="NCBI Taxonomy" id="104178"/>
    <lineage>
        <taxon>Eukaryota</taxon>
        <taxon>Metazoa</taxon>
        <taxon>Cnidaria</taxon>
        <taxon>Anthozoa</taxon>
        <taxon>Hexacorallia</taxon>
        <taxon>Scleractinia</taxon>
        <taxon>Fungiina</taxon>
        <taxon>Poritidae</taxon>
        <taxon>Porites</taxon>
    </lineage>
</organism>
<evidence type="ECO:0000313" key="2">
    <source>
        <dbReference type="EMBL" id="CAH3022986.1"/>
    </source>
</evidence>
<dbReference type="EMBL" id="CALNXI010000242">
    <property type="protein sequence ID" value="CAH3022986.1"/>
    <property type="molecule type" value="Genomic_DNA"/>
</dbReference>